<reference evidence="1" key="1">
    <citation type="submission" date="2014-09" db="EMBL/GenBank/DDBJ databases">
        <authorList>
            <person name="Magalhaes I.L.F."/>
            <person name="Oliveira U."/>
            <person name="Santos F.R."/>
            <person name="Vidigal T.H.D.A."/>
            <person name="Brescovit A.D."/>
            <person name="Santos A.J."/>
        </authorList>
    </citation>
    <scope>NUCLEOTIDE SEQUENCE</scope>
    <source>
        <tissue evidence="1">Shoot tissue taken approximately 20 cm above the soil surface</tissue>
    </source>
</reference>
<proteinExistence type="predicted"/>
<evidence type="ECO:0000313" key="1">
    <source>
        <dbReference type="EMBL" id="JAE06861.1"/>
    </source>
</evidence>
<name>A0A0A9F9N8_ARUDO</name>
<dbReference type="AlphaFoldDB" id="A0A0A9F9N8"/>
<reference evidence="1" key="2">
    <citation type="journal article" date="2015" name="Data Brief">
        <title>Shoot transcriptome of the giant reed, Arundo donax.</title>
        <authorList>
            <person name="Barrero R.A."/>
            <person name="Guerrero F.D."/>
            <person name="Moolhuijzen P."/>
            <person name="Goolsby J.A."/>
            <person name="Tidwell J."/>
            <person name="Bellgard S.E."/>
            <person name="Bellgard M.I."/>
        </authorList>
    </citation>
    <scope>NUCLEOTIDE SEQUENCE</scope>
    <source>
        <tissue evidence="1">Shoot tissue taken approximately 20 cm above the soil surface</tissue>
    </source>
</reference>
<organism evidence="1">
    <name type="scientific">Arundo donax</name>
    <name type="common">Giant reed</name>
    <name type="synonym">Donax arundinaceus</name>
    <dbReference type="NCBI Taxonomy" id="35708"/>
    <lineage>
        <taxon>Eukaryota</taxon>
        <taxon>Viridiplantae</taxon>
        <taxon>Streptophyta</taxon>
        <taxon>Embryophyta</taxon>
        <taxon>Tracheophyta</taxon>
        <taxon>Spermatophyta</taxon>
        <taxon>Magnoliopsida</taxon>
        <taxon>Liliopsida</taxon>
        <taxon>Poales</taxon>
        <taxon>Poaceae</taxon>
        <taxon>PACMAD clade</taxon>
        <taxon>Arundinoideae</taxon>
        <taxon>Arundineae</taxon>
        <taxon>Arundo</taxon>
    </lineage>
</organism>
<dbReference type="EMBL" id="GBRH01191035">
    <property type="protein sequence ID" value="JAE06861.1"/>
    <property type="molecule type" value="Transcribed_RNA"/>
</dbReference>
<sequence>MIFMLLIAMGSQKVEGLPQIILACPFC</sequence>
<protein>
    <submittedName>
        <fullName evidence="1">Pls1</fullName>
    </submittedName>
</protein>
<accession>A0A0A9F9N8</accession>